<dbReference type="Proteomes" id="UP000054007">
    <property type="component" value="Unassembled WGS sequence"/>
</dbReference>
<keyword evidence="3" id="KW-1185">Reference proteome</keyword>
<name>A0A0D7B7W0_9AGAR</name>
<sequence>MATDIPAPLLIPTDQLMRLTLGLSAGWKEDLKPEITAVFSNTTVSSLHTETLSNPLEPNALQVLYTSIALVAAQAVATGRVLTDTSNERRTSARKRKRSMDTDDEKPLRVKRARMRTNSVASASPPLSSALSSDSKRKRSKHISSITLFRTNDNALTADAAKYCTWQLYFHIASGHLRLAYRDRDAVLHSHKIDIRKRLHFEQFIAICVAHSRLPQQMRIPSGLPSLVPPRERLSLLQRIGPSATSEDSSLEGTTIRLDKDGCQISVKLGKVISDEELLFGRETYVCHATSKE</sequence>
<gene>
    <name evidence="2" type="ORF">CYLTODRAFT_34926</name>
</gene>
<reference evidence="2 3" key="1">
    <citation type="journal article" date="2015" name="Fungal Genet. Biol.">
        <title>Evolution of novel wood decay mechanisms in Agaricales revealed by the genome sequences of Fistulina hepatica and Cylindrobasidium torrendii.</title>
        <authorList>
            <person name="Floudas D."/>
            <person name="Held B.W."/>
            <person name="Riley R."/>
            <person name="Nagy L.G."/>
            <person name="Koehler G."/>
            <person name="Ransdell A.S."/>
            <person name="Younus H."/>
            <person name="Chow J."/>
            <person name="Chiniquy J."/>
            <person name="Lipzen A."/>
            <person name="Tritt A."/>
            <person name="Sun H."/>
            <person name="Haridas S."/>
            <person name="LaButti K."/>
            <person name="Ohm R.A."/>
            <person name="Kues U."/>
            <person name="Blanchette R.A."/>
            <person name="Grigoriev I.V."/>
            <person name="Minto R.E."/>
            <person name="Hibbett D.S."/>
        </authorList>
    </citation>
    <scope>NUCLEOTIDE SEQUENCE [LARGE SCALE GENOMIC DNA]</scope>
    <source>
        <strain evidence="2 3">FP15055 ss-10</strain>
    </source>
</reference>
<evidence type="ECO:0000313" key="3">
    <source>
        <dbReference type="Proteomes" id="UP000054007"/>
    </source>
</evidence>
<dbReference type="AlphaFoldDB" id="A0A0D7B7W0"/>
<accession>A0A0D7B7W0</accession>
<dbReference type="EMBL" id="KN880558">
    <property type="protein sequence ID" value="KIY66310.1"/>
    <property type="molecule type" value="Genomic_DNA"/>
</dbReference>
<feature type="compositionally biased region" description="Low complexity" evidence="1">
    <location>
        <begin position="119"/>
        <end position="133"/>
    </location>
</feature>
<feature type="region of interest" description="Disordered" evidence="1">
    <location>
        <begin position="83"/>
        <end position="136"/>
    </location>
</feature>
<organism evidence="2 3">
    <name type="scientific">Cylindrobasidium torrendii FP15055 ss-10</name>
    <dbReference type="NCBI Taxonomy" id="1314674"/>
    <lineage>
        <taxon>Eukaryota</taxon>
        <taxon>Fungi</taxon>
        <taxon>Dikarya</taxon>
        <taxon>Basidiomycota</taxon>
        <taxon>Agaricomycotina</taxon>
        <taxon>Agaricomycetes</taxon>
        <taxon>Agaricomycetidae</taxon>
        <taxon>Agaricales</taxon>
        <taxon>Marasmiineae</taxon>
        <taxon>Physalacriaceae</taxon>
        <taxon>Cylindrobasidium</taxon>
    </lineage>
</organism>
<evidence type="ECO:0000256" key="1">
    <source>
        <dbReference type="SAM" id="MobiDB-lite"/>
    </source>
</evidence>
<protein>
    <submittedName>
        <fullName evidence="2">Uncharacterized protein</fullName>
    </submittedName>
</protein>
<evidence type="ECO:0000313" key="2">
    <source>
        <dbReference type="EMBL" id="KIY66310.1"/>
    </source>
</evidence>
<feature type="compositionally biased region" description="Basic and acidic residues" evidence="1">
    <location>
        <begin position="99"/>
        <end position="108"/>
    </location>
</feature>
<proteinExistence type="predicted"/>